<reference evidence="1 2" key="1">
    <citation type="submission" date="2018-10" db="EMBL/GenBank/DDBJ databases">
        <title>A high-quality apple genome assembly.</title>
        <authorList>
            <person name="Hu J."/>
        </authorList>
    </citation>
    <scope>NUCLEOTIDE SEQUENCE [LARGE SCALE GENOMIC DNA]</scope>
    <source>
        <strain evidence="2">cv. HFTH1</strain>
        <tissue evidence="1">Young leaf</tissue>
    </source>
</reference>
<sequence length="284" mass="32972">MPAPKYMQDRSTAMAEKLEDVSLNDDPSVQKMISMSVFLIVEEKKELVSLLVKHQRRKKLRKQLLSLGHYRPTMRKDTHNMVKRYHACQVHGNLTHKPLKLLQDMHTPWLFRTWGLDLVRIMNLASEAIPIRKATGVAIPNFIRENKQVGITLNGCGIKHCRFMSYNLEDNGQAKATNKALLGILRDTVHNYSRGWSTHLPHVLWVWRNLESLKERKVEVARKTTLYHQQVTKAYNRTVKPCSFKEGDLILRTAKHISCFGLGFVKVFGRMDCVQLWLDVVYVR</sequence>
<protein>
    <submittedName>
        <fullName evidence="1">Uncharacterized protein</fullName>
    </submittedName>
</protein>
<dbReference type="GO" id="GO:0003676">
    <property type="term" value="F:nucleic acid binding"/>
    <property type="evidence" value="ECO:0007669"/>
    <property type="project" value="InterPro"/>
</dbReference>
<dbReference type="AlphaFoldDB" id="A0A498IC89"/>
<dbReference type="Gene3D" id="3.30.420.10">
    <property type="entry name" value="Ribonuclease H-like superfamily/Ribonuclease H"/>
    <property type="match status" value="1"/>
</dbReference>
<keyword evidence="2" id="KW-1185">Reference proteome</keyword>
<accession>A0A498IC89</accession>
<dbReference type="SUPFAM" id="SSF53098">
    <property type="entry name" value="Ribonuclease H-like"/>
    <property type="match status" value="1"/>
</dbReference>
<dbReference type="InterPro" id="IPR012337">
    <property type="entry name" value="RNaseH-like_sf"/>
</dbReference>
<dbReference type="PANTHER" id="PTHR47266">
    <property type="entry name" value="ENDONUCLEASE-RELATED"/>
    <property type="match status" value="1"/>
</dbReference>
<gene>
    <name evidence="1" type="ORF">DVH24_002271</name>
</gene>
<evidence type="ECO:0000313" key="2">
    <source>
        <dbReference type="Proteomes" id="UP000290289"/>
    </source>
</evidence>
<name>A0A498IC89_MALDO</name>
<dbReference type="InterPro" id="IPR036397">
    <property type="entry name" value="RNaseH_sf"/>
</dbReference>
<proteinExistence type="predicted"/>
<organism evidence="1 2">
    <name type="scientific">Malus domestica</name>
    <name type="common">Apple</name>
    <name type="synonym">Pyrus malus</name>
    <dbReference type="NCBI Taxonomy" id="3750"/>
    <lineage>
        <taxon>Eukaryota</taxon>
        <taxon>Viridiplantae</taxon>
        <taxon>Streptophyta</taxon>
        <taxon>Embryophyta</taxon>
        <taxon>Tracheophyta</taxon>
        <taxon>Spermatophyta</taxon>
        <taxon>Magnoliopsida</taxon>
        <taxon>eudicotyledons</taxon>
        <taxon>Gunneridae</taxon>
        <taxon>Pentapetalae</taxon>
        <taxon>rosids</taxon>
        <taxon>fabids</taxon>
        <taxon>Rosales</taxon>
        <taxon>Rosaceae</taxon>
        <taxon>Amygdaloideae</taxon>
        <taxon>Maleae</taxon>
        <taxon>Malus</taxon>
    </lineage>
</organism>
<comment type="caution">
    <text evidence="1">The sequence shown here is derived from an EMBL/GenBank/DDBJ whole genome shotgun (WGS) entry which is preliminary data.</text>
</comment>
<evidence type="ECO:0000313" key="1">
    <source>
        <dbReference type="EMBL" id="RXH78753.1"/>
    </source>
</evidence>
<dbReference type="EMBL" id="RDQH01000339">
    <property type="protein sequence ID" value="RXH78753.1"/>
    <property type="molecule type" value="Genomic_DNA"/>
</dbReference>
<dbReference type="Proteomes" id="UP000290289">
    <property type="component" value="Chromosome 13"/>
</dbReference>
<dbReference type="InterPro" id="IPR052160">
    <property type="entry name" value="Gypsy_RT_Integrase-like"/>
</dbReference>